<gene>
    <name evidence="2" type="ORF">PAC_02706</name>
</gene>
<proteinExistence type="predicted"/>
<dbReference type="STRING" id="576137.A0A1L7WJ69"/>
<dbReference type="InterPro" id="IPR036291">
    <property type="entry name" value="NAD(P)-bd_dom_sf"/>
</dbReference>
<name>A0A1L7WJ69_9HELO</name>
<dbReference type="PRINTS" id="PR00081">
    <property type="entry name" value="GDHRDH"/>
</dbReference>
<dbReference type="EMBL" id="FJOG01000003">
    <property type="protein sequence ID" value="CZR52829.1"/>
    <property type="molecule type" value="Genomic_DNA"/>
</dbReference>
<keyword evidence="1" id="KW-0560">Oxidoreductase</keyword>
<evidence type="ECO:0000313" key="3">
    <source>
        <dbReference type="Proteomes" id="UP000184330"/>
    </source>
</evidence>
<evidence type="ECO:0000313" key="2">
    <source>
        <dbReference type="EMBL" id="CZR52829.1"/>
    </source>
</evidence>
<reference evidence="2 3" key="1">
    <citation type="submission" date="2016-03" db="EMBL/GenBank/DDBJ databases">
        <authorList>
            <person name="Ploux O."/>
        </authorList>
    </citation>
    <scope>NUCLEOTIDE SEQUENCE [LARGE SCALE GENOMIC DNA]</scope>
    <source>
        <strain evidence="2 3">UAMH 11012</strain>
    </source>
</reference>
<dbReference type="Gene3D" id="3.40.50.720">
    <property type="entry name" value="NAD(P)-binding Rossmann-like Domain"/>
    <property type="match status" value="1"/>
</dbReference>
<dbReference type="InterPro" id="IPR002347">
    <property type="entry name" value="SDR_fam"/>
</dbReference>
<dbReference type="OrthoDB" id="542013at2759"/>
<keyword evidence="3" id="KW-1185">Reference proteome</keyword>
<dbReference type="PANTHER" id="PTHR43157:SF35">
    <property type="entry name" value="DEHYDROGENASE_REDUCTASE FAMILY PROTEIN, PUTATIVE-RELATED"/>
    <property type="match status" value="1"/>
</dbReference>
<evidence type="ECO:0000256" key="1">
    <source>
        <dbReference type="ARBA" id="ARBA00023002"/>
    </source>
</evidence>
<dbReference type="AlphaFoldDB" id="A0A1L7WJ69"/>
<dbReference type="Pfam" id="PF00106">
    <property type="entry name" value="adh_short"/>
    <property type="match status" value="1"/>
</dbReference>
<dbReference type="SUPFAM" id="SSF51735">
    <property type="entry name" value="NAD(P)-binding Rossmann-fold domains"/>
    <property type="match status" value="1"/>
</dbReference>
<organism evidence="2 3">
    <name type="scientific">Phialocephala subalpina</name>
    <dbReference type="NCBI Taxonomy" id="576137"/>
    <lineage>
        <taxon>Eukaryota</taxon>
        <taxon>Fungi</taxon>
        <taxon>Dikarya</taxon>
        <taxon>Ascomycota</taxon>
        <taxon>Pezizomycotina</taxon>
        <taxon>Leotiomycetes</taxon>
        <taxon>Helotiales</taxon>
        <taxon>Mollisiaceae</taxon>
        <taxon>Phialocephala</taxon>
        <taxon>Phialocephala fortinii species complex</taxon>
    </lineage>
</organism>
<dbReference type="Proteomes" id="UP000184330">
    <property type="component" value="Unassembled WGS sequence"/>
</dbReference>
<sequence length="343" mass="37733">MPPLKSIDLPPHKEGFGTIFLKSQFCAKPKWAPKSTNLSGKVALITGGGSGLGFHASRQLLSFKLSHLIITVRSMSRGEDAASKLRTEYPTAKIEVWELEMSSYDSIQSLARRAATLPRIDIVILNAGIVKPDFSVVEKTGHEEVIQVNYLSTVLLAILLLPILKTKSASTPGRLTIVNSGTSYRATFENRNAIPLLPSFDDDKDWEGGQRYACSKLLGHLFLVKLIGYISVKDVVVNLVDPGLSKSRLNRDTRGAVKWVMWLAEGIAGRTMEVGASTYVDAAVVKGAESHGCFVMDWEVKPFAKMVYEPEGKGVIDRLWEETLDELEFAGVKGILKELEGRK</sequence>
<dbReference type="PANTHER" id="PTHR43157">
    <property type="entry name" value="PHOSPHATIDYLINOSITOL-GLYCAN BIOSYNTHESIS CLASS F PROTEIN-RELATED"/>
    <property type="match status" value="1"/>
</dbReference>
<dbReference type="GO" id="GO:0016491">
    <property type="term" value="F:oxidoreductase activity"/>
    <property type="evidence" value="ECO:0007669"/>
    <property type="project" value="UniProtKB-KW"/>
</dbReference>
<accession>A0A1L7WJ69</accession>
<protein>
    <submittedName>
        <fullName evidence="2">Related to short-chain dehydrogenase/reductase family protein, putative</fullName>
    </submittedName>
</protein>